<dbReference type="Pfam" id="PF01012">
    <property type="entry name" value="ETF"/>
    <property type="match status" value="2"/>
</dbReference>
<evidence type="ECO:0000313" key="9">
    <source>
        <dbReference type="Proteomes" id="UP000008710"/>
    </source>
</evidence>
<evidence type="ECO:0000256" key="1">
    <source>
        <dbReference type="ARBA" id="ARBA00001974"/>
    </source>
</evidence>
<dbReference type="RefSeq" id="WP_011599541.1">
    <property type="nucleotide sequence ID" value="NC_008269.1"/>
</dbReference>
<dbReference type="CDD" id="cd01715">
    <property type="entry name" value="ETF_alpha"/>
    <property type="match status" value="1"/>
</dbReference>
<proteinExistence type="inferred from homology"/>
<feature type="domain" description="Electron transfer flavoprotein alpha/beta-subunit N-terminal" evidence="7">
    <location>
        <begin position="294"/>
        <end position="490"/>
    </location>
</feature>
<dbReference type="SUPFAM" id="SSF52402">
    <property type="entry name" value="Adenine nucleotide alpha hydrolases-like"/>
    <property type="match status" value="2"/>
</dbReference>
<dbReference type="SUPFAM" id="SSF52467">
    <property type="entry name" value="DHS-like NAD/FAD-binding domain"/>
    <property type="match status" value="1"/>
</dbReference>
<comment type="subunit">
    <text evidence="3">Heterodimer of an alpha and a beta subunit.</text>
</comment>
<evidence type="ECO:0000256" key="3">
    <source>
        <dbReference type="ARBA" id="ARBA00011355"/>
    </source>
</evidence>
<dbReference type="Gene3D" id="3.40.50.1220">
    <property type="entry name" value="TPP-binding domain"/>
    <property type="match status" value="1"/>
</dbReference>
<comment type="cofactor">
    <cofactor evidence="6">
        <name>AMP</name>
        <dbReference type="ChEBI" id="CHEBI:456215"/>
    </cofactor>
</comment>
<sequence>MDMNEHSKPLRILVCVKQVPVAAMLEFDQETGTMRRDGVPSEVNSFDARALLAALELRERTGGSVVAITMGPPAAEEALRYCLALGADEAIHLSDPAFAGADTLATARALALAVGRAPHDLVMCGRSSTDAETGNIGPQLAELLCLPQITNVSGFDLVENSSTLRATRNTEDGHEVVQVQLPAVLTVSEDVAHERFPSRSQREAVAERSVNVVRAQDLTEDLSVLGSAGSPTRVARVMATEVKRVGTILEEDDPAEQVSAIVDWLTVNDVLVDDALSTREQVLPDDVREREASVCVYAEIAPGGIRRVSLELLGKAVELAHALEAEVIAVAVGANAGEYASELGYYGADRVVIADHPAFAQYSSERFCSALETVLTTVEPRVMLFPSTVQGRDLAPRLAARRGLGLTADCVDLEMDPEGFLVQHKPAFGDALVAHILSSTFPQMASVRPGILPLPTPNRSRRVGVEAIEVPDLPSATVEILETVRLPDLQGHDLDGAAVVVGVGMGATSPAALDQARELADALGAALGCTRKVADEGILPRQTQIGLTGRAVSPRLFVALGSRGAFEHVVGFGRANYVLAVDSDEDSMIFDHADIGAVQRCELLVPLLIDAVRQAQAQTSPKSKESACTSA</sequence>
<dbReference type="PANTHER" id="PTHR21294:SF17">
    <property type="entry name" value="PROTEIN FIXA"/>
    <property type="match status" value="1"/>
</dbReference>
<keyword evidence="8" id="KW-0614">Plasmid</keyword>
<geneLocation type="plasmid" evidence="8 9">
    <name>pRHL1</name>
</geneLocation>
<dbReference type="PROSITE" id="PS01065">
    <property type="entry name" value="ETF_BETA"/>
    <property type="match status" value="1"/>
</dbReference>
<dbReference type="Pfam" id="PF00766">
    <property type="entry name" value="ETF_alpha"/>
    <property type="match status" value="1"/>
</dbReference>
<dbReference type="SMART" id="SM00893">
    <property type="entry name" value="ETF"/>
    <property type="match status" value="2"/>
</dbReference>
<comment type="cofactor">
    <cofactor evidence="1">
        <name>FAD</name>
        <dbReference type="ChEBI" id="CHEBI:57692"/>
    </cofactor>
</comment>
<dbReference type="OrthoDB" id="9781325at2"/>
<name>Q0RXX6_RHOJR</name>
<comment type="function">
    <text evidence="4">The electron transfer flavoprotein serves as a specific electron acceptor for other dehydrogenases. It transfers the electrons to the main respiratory chain via ETF-ubiquinone oxidoreductase (ETF dehydrogenase).</text>
</comment>
<dbReference type="InterPro" id="IPR033947">
    <property type="entry name" value="ETF_alpha_N"/>
</dbReference>
<dbReference type="InterPro" id="IPR014730">
    <property type="entry name" value="ETF_a/b_N"/>
</dbReference>
<dbReference type="InterPro" id="IPR012255">
    <property type="entry name" value="ETF_b"/>
</dbReference>
<evidence type="ECO:0000256" key="4">
    <source>
        <dbReference type="ARBA" id="ARBA00025649"/>
    </source>
</evidence>
<dbReference type="InterPro" id="IPR029035">
    <property type="entry name" value="DHS-like_NAD/FAD-binding_dom"/>
</dbReference>
<evidence type="ECO:0000256" key="5">
    <source>
        <dbReference type="ARBA" id="ARBA00042002"/>
    </source>
</evidence>
<evidence type="ECO:0000256" key="6">
    <source>
        <dbReference type="ARBA" id="ARBA00049933"/>
    </source>
</evidence>
<dbReference type="InterPro" id="IPR014731">
    <property type="entry name" value="ETF_asu_C"/>
</dbReference>
<organism evidence="8 9">
    <name type="scientific">Rhodococcus jostii (strain RHA1)</name>
    <dbReference type="NCBI Taxonomy" id="101510"/>
    <lineage>
        <taxon>Bacteria</taxon>
        <taxon>Bacillati</taxon>
        <taxon>Actinomycetota</taxon>
        <taxon>Actinomycetes</taxon>
        <taxon>Mycobacteriales</taxon>
        <taxon>Nocardiaceae</taxon>
        <taxon>Rhodococcus</taxon>
    </lineage>
</organism>
<dbReference type="Proteomes" id="UP000008710">
    <property type="component" value="Plasmid pRHL1"/>
</dbReference>
<protein>
    <recommendedName>
        <fullName evidence="5">Electron transfer flavoprotein small subunit</fullName>
    </recommendedName>
</protein>
<dbReference type="KEGG" id="rha:RHA1_ro08816"/>
<reference evidence="9" key="1">
    <citation type="journal article" date="2006" name="Proc. Natl. Acad. Sci. U.S.A.">
        <title>The complete genome of Rhodococcus sp. RHA1 provides insights into a catabolic powerhouse.</title>
        <authorList>
            <person name="McLeod M.P."/>
            <person name="Warren R.L."/>
            <person name="Hsiao W.W.L."/>
            <person name="Araki N."/>
            <person name="Myhre M."/>
            <person name="Fernandes C."/>
            <person name="Miyazawa D."/>
            <person name="Wong W."/>
            <person name="Lillquist A.L."/>
            <person name="Wang D."/>
            <person name="Dosanjh M."/>
            <person name="Hara H."/>
            <person name="Petrescu A."/>
            <person name="Morin R.D."/>
            <person name="Yang G."/>
            <person name="Stott J.M."/>
            <person name="Schein J.E."/>
            <person name="Shin H."/>
            <person name="Smailus D."/>
            <person name="Siddiqui A.S."/>
            <person name="Marra M.A."/>
            <person name="Jones S.J.M."/>
            <person name="Holt R."/>
            <person name="Brinkman F.S.L."/>
            <person name="Miyauchi K."/>
            <person name="Fukuda M."/>
            <person name="Davies J.E."/>
            <person name="Mohn W.W."/>
            <person name="Eltis L.D."/>
        </authorList>
    </citation>
    <scope>NUCLEOTIDE SEQUENCE [LARGE SCALE GENOMIC DNA]</scope>
    <source>
        <strain evidence="9">RHA1</strain>
    </source>
</reference>
<dbReference type="EMBL" id="CP000432">
    <property type="protein sequence ID" value="ABG99860.1"/>
    <property type="molecule type" value="Genomic_DNA"/>
</dbReference>
<evidence type="ECO:0000256" key="2">
    <source>
        <dbReference type="ARBA" id="ARBA00007557"/>
    </source>
</evidence>
<evidence type="ECO:0000313" key="8">
    <source>
        <dbReference type="EMBL" id="ABG99860.1"/>
    </source>
</evidence>
<dbReference type="InterPro" id="IPR014729">
    <property type="entry name" value="Rossmann-like_a/b/a_fold"/>
</dbReference>
<dbReference type="PANTHER" id="PTHR21294">
    <property type="entry name" value="ELECTRON TRANSFER FLAVOPROTEIN BETA-SUBUNIT"/>
    <property type="match status" value="1"/>
</dbReference>
<dbReference type="InterPro" id="IPR000049">
    <property type="entry name" value="ET-Flavoprotein_bsu_CS"/>
</dbReference>
<dbReference type="InterPro" id="IPR033948">
    <property type="entry name" value="ETF_beta_N"/>
</dbReference>
<dbReference type="Gene3D" id="3.40.50.620">
    <property type="entry name" value="HUPs"/>
    <property type="match status" value="2"/>
</dbReference>
<dbReference type="GO" id="GO:0009055">
    <property type="term" value="F:electron transfer activity"/>
    <property type="evidence" value="ECO:0007669"/>
    <property type="project" value="InterPro"/>
</dbReference>
<dbReference type="CDD" id="cd01714">
    <property type="entry name" value="ETF_beta"/>
    <property type="match status" value="1"/>
</dbReference>
<feature type="domain" description="Electron transfer flavoprotein alpha/beta-subunit N-terminal" evidence="7">
    <location>
        <begin position="31"/>
        <end position="222"/>
    </location>
</feature>
<gene>
    <name evidence="8" type="ordered locus">RHA1_ro08816</name>
</gene>
<accession>Q0RXX6</accession>
<comment type="similarity">
    <text evidence="2">Belongs to the ETF beta-subunit/FixA family.</text>
</comment>
<dbReference type="HOGENOM" id="CLU_024916_0_0_11"/>
<dbReference type="AlphaFoldDB" id="Q0RXX6"/>
<evidence type="ECO:0000259" key="7">
    <source>
        <dbReference type="SMART" id="SM00893"/>
    </source>
</evidence>